<reference evidence="4" key="3">
    <citation type="submission" date="2025-04" db="UniProtKB">
        <authorList>
            <consortium name="RefSeq"/>
        </authorList>
    </citation>
    <scope>IDENTIFICATION</scope>
    <source>
        <strain evidence="4">CBS 304.34</strain>
    </source>
</reference>
<dbReference type="OrthoDB" id="406838at2759"/>
<reference evidence="4" key="2">
    <citation type="submission" date="2020-04" db="EMBL/GenBank/DDBJ databases">
        <authorList>
            <consortium name="NCBI Genome Project"/>
        </authorList>
    </citation>
    <scope>NUCLEOTIDE SEQUENCE</scope>
    <source>
        <strain evidence="4">CBS 304.34</strain>
    </source>
</reference>
<proteinExistence type="predicted"/>
<name>A0A6A6YGA8_9PEZI</name>
<dbReference type="GeneID" id="54469197"/>
<keyword evidence="3" id="KW-1185">Reference proteome</keyword>
<feature type="compositionally biased region" description="Basic and acidic residues" evidence="1">
    <location>
        <begin position="51"/>
        <end position="62"/>
    </location>
</feature>
<evidence type="ECO:0000313" key="4">
    <source>
        <dbReference type="RefSeq" id="XP_033573891.1"/>
    </source>
</evidence>
<organism evidence="2">
    <name type="scientific">Mytilinidion resinicola</name>
    <dbReference type="NCBI Taxonomy" id="574789"/>
    <lineage>
        <taxon>Eukaryota</taxon>
        <taxon>Fungi</taxon>
        <taxon>Dikarya</taxon>
        <taxon>Ascomycota</taxon>
        <taxon>Pezizomycotina</taxon>
        <taxon>Dothideomycetes</taxon>
        <taxon>Pleosporomycetidae</taxon>
        <taxon>Mytilinidiales</taxon>
        <taxon>Mytilinidiaceae</taxon>
        <taxon>Mytilinidion</taxon>
    </lineage>
</organism>
<dbReference type="Proteomes" id="UP000504636">
    <property type="component" value="Unplaced"/>
</dbReference>
<evidence type="ECO:0000313" key="3">
    <source>
        <dbReference type="Proteomes" id="UP000504636"/>
    </source>
</evidence>
<accession>A0A6A6YGA8</accession>
<evidence type="ECO:0000313" key="2">
    <source>
        <dbReference type="EMBL" id="KAF2806927.1"/>
    </source>
</evidence>
<protein>
    <submittedName>
        <fullName evidence="2 4">Uncharacterized protein</fullName>
    </submittedName>
</protein>
<reference evidence="2 4" key="1">
    <citation type="journal article" date="2020" name="Stud. Mycol.">
        <title>101 Dothideomycetes genomes: a test case for predicting lifestyles and emergence of pathogens.</title>
        <authorList>
            <person name="Haridas S."/>
            <person name="Albert R."/>
            <person name="Binder M."/>
            <person name="Bloem J."/>
            <person name="Labutti K."/>
            <person name="Salamov A."/>
            <person name="Andreopoulos B."/>
            <person name="Baker S."/>
            <person name="Barry K."/>
            <person name="Bills G."/>
            <person name="Bluhm B."/>
            <person name="Cannon C."/>
            <person name="Castanera R."/>
            <person name="Culley D."/>
            <person name="Daum C."/>
            <person name="Ezra D."/>
            <person name="Gonzalez J."/>
            <person name="Henrissat B."/>
            <person name="Kuo A."/>
            <person name="Liang C."/>
            <person name="Lipzen A."/>
            <person name="Lutzoni F."/>
            <person name="Magnuson J."/>
            <person name="Mondo S."/>
            <person name="Nolan M."/>
            <person name="Ohm R."/>
            <person name="Pangilinan J."/>
            <person name="Park H.-J."/>
            <person name="Ramirez L."/>
            <person name="Alfaro M."/>
            <person name="Sun H."/>
            <person name="Tritt A."/>
            <person name="Yoshinaga Y."/>
            <person name="Zwiers L.-H."/>
            <person name="Turgeon B."/>
            <person name="Goodwin S."/>
            <person name="Spatafora J."/>
            <person name="Crous P."/>
            <person name="Grigoriev I."/>
        </authorList>
    </citation>
    <scope>NUCLEOTIDE SEQUENCE</scope>
    <source>
        <strain evidence="2 4">CBS 304.34</strain>
    </source>
</reference>
<dbReference type="EMBL" id="MU003706">
    <property type="protein sequence ID" value="KAF2806927.1"/>
    <property type="molecule type" value="Genomic_DNA"/>
</dbReference>
<feature type="region of interest" description="Disordered" evidence="1">
    <location>
        <begin position="51"/>
        <end position="83"/>
    </location>
</feature>
<evidence type="ECO:0000256" key="1">
    <source>
        <dbReference type="SAM" id="MobiDB-lite"/>
    </source>
</evidence>
<dbReference type="AlphaFoldDB" id="A0A6A6YGA8"/>
<sequence>MALPPLPDVLPVKIPSAPACNGQTGDEARVACQLRAIHRLICIRWDDPDREQLGGSNGERRPVPAAGLHHPHPPRRWINLPPPNPADGIPIQAKSRYRYYLRVTKINEFLSFGKGFQLGLQMYAYTGTDKNNFSFTKVSADQDLTATLTWTPAPAGYPQW</sequence>
<gene>
    <name evidence="2 4" type="ORF">BDZ99DRAFT_573622</name>
</gene>
<dbReference type="RefSeq" id="XP_033573891.1">
    <property type="nucleotide sequence ID" value="XM_033728304.1"/>
</dbReference>